<dbReference type="Proteomes" id="UP000479190">
    <property type="component" value="Unassembled WGS sequence"/>
</dbReference>
<dbReference type="SUPFAM" id="SSF54637">
    <property type="entry name" value="Thioesterase/thiol ester dehydrase-isomerase"/>
    <property type="match status" value="1"/>
</dbReference>
<feature type="transmembrane region" description="Helical" evidence="9">
    <location>
        <begin position="259"/>
        <end position="282"/>
    </location>
</feature>
<evidence type="ECO:0000256" key="6">
    <source>
        <dbReference type="ARBA" id="ARBA00038228"/>
    </source>
</evidence>
<dbReference type="InterPro" id="IPR051490">
    <property type="entry name" value="THEM6_lcsJ_thioesterase"/>
</dbReference>
<evidence type="ECO:0000256" key="7">
    <source>
        <dbReference type="ARBA" id="ARBA00041112"/>
    </source>
</evidence>
<feature type="region of interest" description="Disordered" evidence="8">
    <location>
        <begin position="627"/>
        <end position="670"/>
    </location>
</feature>
<keyword evidence="4 9" id="KW-1133">Transmembrane helix</keyword>
<organism evidence="10 11">
    <name type="scientific">Trichogramma brassicae</name>
    <dbReference type="NCBI Taxonomy" id="86971"/>
    <lineage>
        <taxon>Eukaryota</taxon>
        <taxon>Metazoa</taxon>
        <taxon>Ecdysozoa</taxon>
        <taxon>Arthropoda</taxon>
        <taxon>Hexapoda</taxon>
        <taxon>Insecta</taxon>
        <taxon>Pterygota</taxon>
        <taxon>Neoptera</taxon>
        <taxon>Endopterygota</taxon>
        <taxon>Hymenoptera</taxon>
        <taxon>Apocrita</taxon>
        <taxon>Proctotrupomorpha</taxon>
        <taxon>Chalcidoidea</taxon>
        <taxon>Trichogrammatidae</taxon>
        <taxon>Trichogramma</taxon>
    </lineage>
</organism>
<dbReference type="GO" id="GO:0005886">
    <property type="term" value="C:plasma membrane"/>
    <property type="evidence" value="ECO:0007669"/>
    <property type="project" value="UniProtKB-SubCell"/>
</dbReference>
<comment type="subcellular location">
    <subcellularLocation>
        <location evidence="1">Cell membrane</location>
        <topology evidence="1">Multi-pass membrane protein</topology>
    </subcellularLocation>
</comment>
<protein>
    <recommendedName>
        <fullName evidence="7">Protein THEM6</fullName>
    </recommendedName>
</protein>
<dbReference type="EMBL" id="CADCXV010000702">
    <property type="protein sequence ID" value="CAB0033252.1"/>
    <property type="molecule type" value="Genomic_DNA"/>
</dbReference>
<dbReference type="OrthoDB" id="7698713at2759"/>
<reference evidence="10 11" key="1">
    <citation type="submission" date="2020-02" db="EMBL/GenBank/DDBJ databases">
        <authorList>
            <person name="Ferguson B K."/>
        </authorList>
    </citation>
    <scope>NUCLEOTIDE SEQUENCE [LARGE SCALE GENOMIC DNA]</scope>
</reference>
<keyword evidence="11" id="KW-1185">Reference proteome</keyword>
<name>A0A6H5IEP1_9HYME</name>
<feature type="compositionally biased region" description="Basic and acidic residues" evidence="8">
    <location>
        <begin position="660"/>
        <end position="670"/>
    </location>
</feature>
<evidence type="ECO:0000256" key="5">
    <source>
        <dbReference type="ARBA" id="ARBA00023136"/>
    </source>
</evidence>
<accession>A0A6H5IEP1</accession>
<dbReference type="InterPro" id="IPR013604">
    <property type="entry name" value="7TM_chemorcpt"/>
</dbReference>
<dbReference type="CDD" id="cd00586">
    <property type="entry name" value="4HBT"/>
    <property type="match status" value="1"/>
</dbReference>
<feature type="transmembrane region" description="Helical" evidence="9">
    <location>
        <begin position="403"/>
        <end position="423"/>
    </location>
</feature>
<keyword evidence="2" id="KW-1003">Cell membrane</keyword>
<feature type="transmembrane region" description="Helical" evidence="9">
    <location>
        <begin position="472"/>
        <end position="496"/>
    </location>
</feature>
<feature type="transmembrane region" description="Helical" evidence="9">
    <location>
        <begin position="358"/>
        <end position="382"/>
    </location>
</feature>
<evidence type="ECO:0000256" key="2">
    <source>
        <dbReference type="ARBA" id="ARBA00022475"/>
    </source>
</evidence>
<evidence type="ECO:0000313" key="11">
    <source>
        <dbReference type="Proteomes" id="UP000479190"/>
    </source>
</evidence>
<evidence type="ECO:0000256" key="3">
    <source>
        <dbReference type="ARBA" id="ARBA00022692"/>
    </source>
</evidence>
<feature type="region of interest" description="Disordered" evidence="8">
    <location>
        <begin position="737"/>
        <end position="779"/>
    </location>
</feature>
<evidence type="ECO:0000256" key="8">
    <source>
        <dbReference type="SAM" id="MobiDB-lite"/>
    </source>
</evidence>
<dbReference type="Gene3D" id="3.10.129.10">
    <property type="entry name" value="Hotdog Thioesterase"/>
    <property type="match status" value="1"/>
</dbReference>
<proteinExistence type="inferred from homology"/>
<evidence type="ECO:0000313" key="10">
    <source>
        <dbReference type="EMBL" id="CAB0033252.1"/>
    </source>
</evidence>
<dbReference type="AlphaFoldDB" id="A0A6H5IEP1"/>
<gene>
    <name evidence="10" type="ORF">TBRA_LOCUS5169</name>
</gene>
<dbReference type="PANTHER" id="PTHR12475">
    <property type="match status" value="1"/>
</dbReference>
<dbReference type="GO" id="GO:0050909">
    <property type="term" value="P:sensory perception of taste"/>
    <property type="evidence" value="ECO:0007669"/>
    <property type="project" value="InterPro"/>
</dbReference>
<feature type="transmembrane region" description="Helical" evidence="9">
    <location>
        <begin position="294"/>
        <end position="317"/>
    </location>
</feature>
<evidence type="ECO:0000256" key="4">
    <source>
        <dbReference type="ARBA" id="ARBA00022989"/>
    </source>
</evidence>
<feature type="compositionally biased region" description="Basic residues" evidence="8">
    <location>
        <begin position="744"/>
        <end position="757"/>
    </location>
</feature>
<feature type="compositionally biased region" description="Basic and acidic residues" evidence="8">
    <location>
        <begin position="764"/>
        <end position="778"/>
    </location>
</feature>
<keyword evidence="3 9" id="KW-0812">Transmembrane</keyword>
<evidence type="ECO:0000256" key="1">
    <source>
        <dbReference type="ARBA" id="ARBA00004651"/>
    </source>
</evidence>
<dbReference type="PANTHER" id="PTHR12475:SF4">
    <property type="entry name" value="PROTEIN THEM6"/>
    <property type="match status" value="1"/>
</dbReference>
<dbReference type="Pfam" id="PF13279">
    <property type="entry name" value="4HBT_2"/>
    <property type="match status" value="1"/>
</dbReference>
<feature type="region of interest" description="Disordered" evidence="8">
    <location>
        <begin position="598"/>
        <end position="617"/>
    </location>
</feature>
<keyword evidence="5 9" id="KW-0472">Membrane</keyword>
<feature type="compositionally biased region" description="Basic and acidic residues" evidence="8">
    <location>
        <begin position="599"/>
        <end position="612"/>
    </location>
</feature>
<sequence length="833" mass="96054">MSITIIIYCLPLLGVTLLYLLFDVNYFLRFTLAICWSRVFNPRKRVLEKIVNHGICLTSDIDIFLKHMNNARYIRELDFARSCFYDCSGIFREIRRRKATVLQGATSIRYRRPISIFQPYKVTTQLIYWDEKRLYLEHDFVSLSDGFVRAAALSLQCVQGASVRDIVEAIEPGCVRPGKPEALRLWLESMDEFSLQFKAENRLDMSKKKSTATEIKVVDSSTQSVRFKIVYYWAKFFGLCPFTITTANEESRISLRFSVLGSLYNLALMSAYTYCYGIVIVYRFELKLPRESTLIIAVDALGLTFQYFAIMVCWTTLTFRVEYIDELLGRLGAIDDSVARAPLDLARYPGGGDGRQKFYIVLRFGLVNVMYASLFMSDYLSMSLYRKFREQADAWFWYNFPKLIIYIVYLVFVESIIALRHYYTVLNRELARLFDSDDECCGFYQRNAERRLDAVARAHDDLSDGLARLTDLFGLFILFALLAVFIHGVADVYYVFQILKFGDFENNSDVNSVIERFASNTEVIEFFRHYFTVALYHEIDKTIFDKIVLLLLEIDGPVPVHRGAARVRVETFPAGPDLQCAARTALLVLVSQHLRQSTRHPDIQRDRPDGHHGRAHTAAAELGHRYVLDSGDGPAEGRANDLRGGRRLRELQTRAGDAVVSRREVSPRDSAIRRDQRGLLRDLHRRLPVSDQEHEIQGEIRPLAGVRRLLRRRLRHLRAAHRVHALRRVLLRPGERRAAGPVARTRRRRRRLRRLRSRNATTGLDKRAAESAARRDAAGDSICRRARHVRDDRPLSQPVHGSLLHLSSAEVDDVRRLRRSLWCARSGSVPSSW</sequence>
<feature type="transmembrane region" description="Helical" evidence="9">
    <location>
        <begin position="6"/>
        <end position="28"/>
    </location>
</feature>
<feature type="compositionally biased region" description="Basic and acidic residues" evidence="8">
    <location>
        <begin position="638"/>
        <end position="652"/>
    </location>
</feature>
<evidence type="ECO:0000256" key="9">
    <source>
        <dbReference type="SAM" id="Phobius"/>
    </source>
</evidence>
<dbReference type="Pfam" id="PF08395">
    <property type="entry name" value="7tm_7"/>
    <property type="match status" value="1"/>
</dbReference>
<dbReference type="InterPro" id="IPR029069">
    <property type="entry name" value="HotDog_dom_sf"/>
</dbReference>
<comment type="similarity">
    <text evidence="6">Belongs to the THEM6 family.</text>
</comment>